<dbReference type="InterPro" id="IPR028730">
    <property type="entry name" value="ZFYVE26"/>
</dbReference>
<keyword evidence="1" id="KW-0175">Coiled coil</keyword>
<dbReference type="OrthoDB" id="1936617at2759"/>
<dbReference type="GO" id="GO:0005813">
    <property type="term" value="C:centrosome"/>
    <property type="evidence" value="ECO:0007669"/>
    <property type="project" value="TreeGrafter"/>
</dbReference>
<name>A0A9Q1CFX0_HOLLE</name>
<feature type="compositionally biased region" description="Low complexity" evidence="2">
    <location>
        <begin position="1033"/>
        <end position="1042"/>
    </location>
</feature>
<dbReference type="GO" id="GO:0005765">
    <property type="term" value="C:lysosomal membrane"/>
    <property type="evidence" value="ECO:0007669"/>
    <property type="project" value="TreeGrafter"/>
</dbReference>
<accession>A0A9Q1CFX0</accession>
<protein>
    <submittedName>
        <fullName evidence="4">Zinc finger FYVE domain-containing protein 26</fullName>
    </submittedName>
</protein>
<dbReference type="PANTHER" id="PTHR46591:SF1">
    <property type="entry name" value="ZINC FINGER FYVE DOMAIN-CONTAINING PROTEIN 26"/>
    <property type="match status" value="1"/>
</dbReference>
<dbReference type="PANTHER" id="PTHR46591">
    <property type="entry name" value="ZINC FINGER FYVE DOMAIN-CONTAINING PROTEIN 26"/>
    <property type="match status" value="1"/>
</dbReference>
<dbReference type="GO" id="GO:0032465">
    <property type="term" value="P:regulation of cytokinesis"/>
    <property type="evidence" value="ECO:0007669"/>
    <property type="project" value="TreeGrafter"/>
</dbReference>
<dbReference type="Proteomes" id="UP001152320">
    <property type="component" value="Chromosome 3"/>
</dbReference>
<feature type="region of interest" description="Disordered" evidence="2">
    <location>
        <begin position="1023"/>
        <end position="1042"/>
    </location>
</feature>
<dbReference type="Pfam" id="PF04784">
    <property type="entry name" value="DUF547"/>
    <property type="match status" value="1"/>
</dbReference>
<reference evidence="4" key="1">
    <citation type="submission" date="2021-10" db="EMBL/GenBank/DDBJ databases">
        <title>Tropical sea cucumber genome reveals ecological adaptation and Cuvierian tubules defense mechanism.</title>
        <authorList>
            <person name="Chen T."/>
        </authorList>
    </citation>
    <scope>NUCLEOTIDE SEQUENCE</scope>
    <source>
        <strain evidence="4">Nanhai2018</strain>
        <tissue evidence="4">Muscle</tissue>
    </source>
</reference>
<feature type="region of interest" description="Disordered" evidence="2">
    <location>
        <begin position="505"/>
        <end position="526"/>
    </location>
</feature>
<comment type="caution">
    <text evidence="4">The sequence shown here is derived from an EMBL/GenBank/DDBJ whole genome shotgun (WGS) entry which is preliminary data.</text>
</comment>
<feature type="compositionally biased region" description="Basic residues" evidence="2">
    <location>
        <begin position="888"/>
        <end position="899"/>
    </location>
</feature>
<feature type="compositionally biased region" description="Low complexity" evidence="2">
    <location>
        <begin position="900"/>
        <end position="923"/>
    </location>
</feature>
<evidence type="ECO:0000256" key="1">
    <source>
        <dbReference type="SAM" id="Coils"/>
    </source>
</evidence>
<proteinExistence type="predicted"/>
<evidence type="ECO:0000256" key="2">
    <source>
        <dbReference type="SAM" id="MobiDB-lite"/>
    </source>
</evidence>
<feature type="domain" description="DUF547" evidence="3">
    <location>
        <begin position="1493"/>
        <end position="1663"/>
    </location>
</feature>
<feature type="coiled-coil region" evidence="1">
    <location>
        <begin position="1211"/>
        <end position="1238"/>
    </location>
</feature>
<organism evidence="4 5">
    <name type="scientific">Holothuria leucospilota</name>
    <name type="common">Black long sea cucumber</name>
    <name type="synonym">Mertensiothuria leucospilota</name>
    <dbReference type="NCBI Taxonomy" id="206669"/>
    <lineage>
        <taxon>Eukaryota</taxon>
        <taxon>Metazoa</taxon>
        <taxon>Echinodermata</taxon>
        <taxon>Eleutherozoa</taxon>
        <taxon>Echinozoa</taxon>
        <taxon>Holothuroidea</taxon>
        <taxon>Aspidochirotacea</taxon>
        <taxon>Aspidochirotida</taxon>
        <taxon>Holothuriidae</taxon>
        <taxon>Holothuria</taxon>
    </lineage>
</organism>
<feature type="compositionally biased region" description="Basic residues" evidence="2">
    <location>
        <begin position="939"/>
        <end position="949"/>
    </location>
</feature>
<dbReference type="GO" id="GO:0000281">
    <property type="term" value="P:mitotic cytokinesis"/>
    <property type="evidence" value="ECO:0007669"/>
    <property type="project" value="InterPro"/>
</dbReference>
<feature type="region of interest" description="Disordered" evidence="2">
    <location>
        <begin position="880"/>
        <end position="955"/>
    </location>
</feature>
<evidence type="ECO:0000259" key="3">
    <source>
        <dbReference type="Pfam" id="PF04784"/>
    </source>
</evidence>
<keyword evidence="5" id="KW-1185">Reference proteome</keyword>
<dbReference type="InterPro" id="IPR006869">
    <property type="entry name" value="DUF547"/>
</dbReference>
<evidence type="ECO:0000313" key="5">
    <source>
        <dbReference type="Proteomes" id="UP001152320"/>
    </source>
</evidence>
<gene>
    <name evidence="4" type="ORF">HOLleu_07262</name>
</gene>
<sequence length="1689" mass="189220">MAGAQSSKSLPDGHPFGDEEEVSKIQLFVALCNNLQLGQWELARACILSLYARKEDKCDSTFPAVDDLLKALVENPHKTCFGSDSLPSPVHLSWHCSQLLQTLTNSENLLPEDFQYKAEFLMLLLKVHAENSPSILQELFLFFNELLTEKQHPGRLHYKPSLSRQALQFIQKTLSQNPNLGHSLVSQLLLPGNPAFQTSNQSLQKLYSVCIKDILAEIRKDIANNKVETPDFSSRLDSFLSLLSRWNPAQQTSDSQLEKIFSEILEILSKVGNNGLYLRAQSSLLGRDSTLMPCFYNTVDCQRVLEVIDEEVARGRSDLKGCTQQTRVLVGLSLKEDRQKAWQTYLSLVLKSQSHVLGQIIETSLAFIQDGLFEDMTALLEPLEFQPLKPVILLVGWNYVSSSTSAENLIKALHLDEMQCRDPLLNEACTKLLAQVASMRWCLETVRPLLPSPSHQSALEARASRMFQDLDSSSILSMVHRLTGLGQLDKDVVFKLLKQTPLIGHKGSKANSKQSKSVHFADDDETDLTPEQRRDVSIYSSFLVMKNFLEALLTAVPYTPKLTGDLTTDVKPEVQLSTADSQWEHFVDERLGWVEKEMCGIYPLSYRVEILENLFSLLFLRYEDLIDGKDLNADSDEEEGLIEDDLTNLSITSLESIASPLKDIPFNQMLESRPEYGKVVKKIDFGDETMENSVGESRTDGTVLQKEILGENASPIIPDGSEISLDNVRRKEFILGREMGEVHPPLEGNTASHVSTESMSQQSHISSKQIGFIANDAVTRKLLMTLKNCLGDVSKEKMALYGISAYNKIPHEKDSLLRYLDTSVPLPQLAQRIANLTQCINEAWWRYQLVSEGSVIKGAKGQEDGWSSDEDMDRLGDVLVEETSVRSSKSKKKRRRSKSKTASGISSSGKESGSQSALSQLSADNRFSNDGAQSGNGRTRGHRKRRRRVRSETQPLAASYDRSIVARMLSTGDTLLKMCYRKGNYSQASQVVKMFGMDDKPDATEVQFSQKWERAVQQLQSLEGKSRTEQQRLKQSLSSSSRRSKIGGIATMAAAGMMSTSVTGIIDMLLTCSDLPSLPKLQDLNVRESPSSLERTIYDQFQRLSIPVMIILDLACSYCNSRQSCRDLIEMAISRLKNVKEQMSVIESPKEDGNSHIIVGVGSFLQQLHQLMNLSPTAVAQNGKQPLLSENTLAARGLLTEGRHPLTPSGYQTCQKRLSDLSSRISQLENLLTDESNEQLEVMQLMAESSSTVGLETVQKVSGYLLQSLDKATGFVYTNGSRVKEEDGSSQQSFNYFFSLFKHACILASLQLEAQDWHPDHDKELKGGVFNACNPFIVFQQSPSVLLGQMMFENKIPPVRLEDVADKLKLNLVRIIIQSCCPTIPVSPHLPTLQQPSRKSQEAFIYKPCSGVYVLNETAGVQNEETTARHPVLVARELLTRMVTFMKSQCVNTQDPNLFDLQSAAKASCHPEFHSIQIACQELAYVDLNLLTSNAEKTCFFTNVLNLMLVHASLHHVYDEIMSKQKKKMFTPSHTRHRSLTVHPVPSVEGIKPPTSHTSMTLDLLTHLCKYSYRIGQMGVVSAFDLEFVVLRHRLPAPSVFSHILNDRIVDIHISDPWYKFLPAADTRLVFVITNGCISSPILTVLHEEDVEEQLDILMQQYLDNFVEVDDVKHEFGNILYNRSPSRSC</sequence>
<evidence type="ECO:0000313" key="4">
    <source>
        <dbReference type="EMBL" id="KAJ8044497.1"/>
    </source>
</evidence>
<dbReference type="GO" id="GO:0032266">
    <property type="term" value="F:phosphatidylinositol-3-phosphate binding"/>
    <property type="evidence" value="ECO:0007669"/>
    <property type="project" value="InterPro"/>
</dbReference>
<dbReference type="EMBL" id="JAIZAY010000003">
    <property type="protein sequence ID" value="KAJ8044497.1"/>
    <property type="molecule type" value="Genomic_DNA"/>
</dbReference>
<dbReference type="GO" id="GO:0030496">
    <property type="term" value="C:midbody"/>
    <property type="evidence" value="ECO:0007669"/>
    <property type="project" value="TreeGrafter"/>
</dbReference>
<dbReference type="GO" id="GO:0000724">
    <property type="term" value="P:double-strand break repair via homologous recombination"/>
    <property type="evidence" value="ECO:0007669"/>
    <property type="project" value="InterPro"/>
</dbReference>